<keyword evidence="3" id="KW-1185">Reference proteome</keyword>
<dbReference type="Proteomes" id="UP001331761">
    <property type="component" value="Unassembled WGS sequence"/>
</dbReference>
<feature type="compositionally biased region" description="Polar residues" evidence="1">
    <location>
        <begin position="1"/>
        <end position="14"/>
    </location>
</feature>
<feature type="region of interest" description="Disordered" evidence="1">
    <location>
        <begin position="48"/>
        <end position="75"/>
    </location>
</feature>
<gene>
    <name evidence="2" type="ORF">GCK32_004231</name>
</gene>
<reference evidence="2 3" key="1">
    <citation type="submission" date="2019-10" db="EMBL/GenBank/DDBJ databases">
        <title>Assembly and Annotation for the nematode Trichostrongylus colubriformis.</title>
        <authorList>
            <person name="Martin J."/>
        </authorList>
    </citation>
    <scope>NUCLEOTIDE SEQUENCE [LARGE SCALE GENOMIC DNA]</scope>
    <source>
        <strain evidence="2">G859</strain>
        <tissue evidence="2">Whole worm</tissue>
    </source>
</reference>
<accession>A0AAN8FLV8</accession>
<name>A0AAN8FLV8_TRICO</name>
<proteinExistence type="predicted"/>
<evidence type="ECO:0000256" key="1">
    <source>
        <dbReference type="SAM" id="MobiDB-lite"/>
    </source>
</evidence>
<comment type="caution">
    <text evidence="2">The sequence shown here is derived from an EMBL/GenBank/DDBJ whole genome shotgun (WGS) entry which is preliminary data.</text>
</comment>
<sequence>MFSLQFEPSASFLNSERKRDESHEDNTIHDAPSLVNVKISRASDELISLSLKGKDDRKKQKAATPPPPAMPKEVKAEELLVLQPTIGSIHEELPTSKKKIIRTDKTLPSAET</sequence>
<feature type="region of interest" description="Disordered" evidence="1">
    <location>
        <begin position="1"/>
        <end position="31"/>
    </location>
</feature>
<evidence type="ECO:0000313" key="2">
    <source>
        <dbReference type="EMBL" id="KAK5972265.1"/>
    </source>
</evidence>
<dbReference type="EMBL" id="WIXE01016825">
    <property type="protein sequence ID" value="KAK5972265.1"/>
    <property type="molecule type" value="Genomic_DNA"/>
</dbReference>
<feature type="compositionally biased region" description="Basic and acidic residues" evidence="1">
    <location>
        <begin position="15"/>
        <end position="28"/>
    </location>
</feature>
<organism evidence="2 3">
    <name type="scientific">Trichostrongylus colubriformis</name>
    <name type="common">Black scour worm</name>
    <dbReference type="NCBI Taxonomy" id="6319"/>
    <lineage>
        <taxon>Eukaryota</taxon>
        <taxon>Metazoa</taxon>
        <taxon>Ecdysozoa</taxon>
        <taxon>Nematoda</taxon>
        <taxon>Chromadorea</taxon>
        <taxon>Rhabditida</taxon>
        <taxon>Rhabditina</taxon>
        <taxon>Rhabditomorpha</taxon>
        <taxon>Strongyloidea</taxon>
        <taxon>Trichostrongylidae</taxon>
        <taxon>Trichostrongylus</taxon>
    </lineage>
</organism>
<dbReference type="AlphaFoldDB" id="A0AAN8FLV8"/>
<evidence type="ECO:0000313" key="3">
    <source>
        <dbReference type="Proteomes" id="UP001331761"/>
    </source>
</evidence>
<protein>
    <submittedName>
        <fullName evidence="2">Uncharacterized protein</fullName>
    </submittedName>
</protein>